<dbReference type="eggNOG" id="ENOG503397B">
    <property type="taxonomic scope" value="Bacteria"/>
</dbReference>
<gene>
    <name evidence="2" type="ORF">SAMN05421866_1173</name>
</gene>
<sequence length="118" mass="14040">MNYSEAVQEITEVIPDFENELTKSTQQNPYSVIRNFTERIKSMVRQNDRNILFKSLQKMDKIYTNGDTDLKNAVEGIFVYSLDNFTVFCSREYRTMIFSHLSKELRQMYSRQIYSHGN</sequence>
<dbReference type="OrthoDB" id="707611at2"/>
<evidence type="ECO:0000259" key="1">
    <source>
        <dbReference type="Pfam" id="PF24722"/>
    </source>
</evidence>
<feature type="domain" description="DUF7674" evidence="1">
    <location>
        <begin position="8"/>
        <end position="114"/>
    </location>
</feature>
<name>A0A1M5LPY3_9FLAO</name>
<keyword evidence="3" id="KW-1185">Reference proteome</keyword>
<protein>
    <recommendedName>
        <fullName evidence="1">DUF7674 domain-containing protein</fullName>
    </recommendedName>
</protein>
<accession>A0A1M5LPY3</accession>
<dbReference type="EMBL" id="FQWT01000001">
    <property type="protein sequence ID" value="SHG67111.1"/>
    <property type="molecule type" value="Genomic_DNA"/>
</dbReference>
<reference evidence="3" key="1">
    <citation type="submission" date="2016-11" db="EMBL/GenBank/DDBJ databases">
        <authorList>
            <person name="Varghese N."/>
            <person name="Submissions S."/>
        </authorList>
    </citation>
    <scope>NUCLEOTIDE SEQUENCE [LARGE SCALE GENOMIC DNA]</scope>
    <source>
        <strain evidence="3">DSM 19055</strain>
    </source>
</reference>
<dbReference type="Proteomes" id="UP000184047">
    <property type="component" value="Unassembled WGS sequence"/>
</dbReference>
<dbReference type="RefSeq" id="WP_073060854.1">
    <property type="nucleotide sequence ID" value="NZ_FQWT01000001.1"/>
</dbReference>
<dbReference type="InterPro" id="IPR056091">
    <property type="entry name" value="DUF7674"/>
</dbReference>
<evidence type="ECO:0000313" key="2">
    <source>
        <dbReference type="EMBL" id="SHG67111.1"/>
    </source>
</evidence>
<dbReference type="AlphaFoldDB" id="A0A1M5LPY3"/>
<dbReference type="STRING" id="421058.SAMN05421866_1173"/>
<organism evidence="2 3">
    <name type="scientific">Chryseobacterium oranimense</name>
    <dbReference type="NCBI Taxonomy" id="421058"/>
    <lineage>
        <taxon>Bacteria</taxon>
        <taxon>Pseudomonadati</taxon>
        <taxon>Bacteroidota</taxon>
        <taxon>Flavobacteriia</taxon>
        <taxon>Flavobacteriales</taxon>
        <taxon>Weeksellaceae</taxon>
        <taxon>Chryseobacterium group</taxon>
        <taxon>Chryseobacterium</taxon>
    </lineage>
</organism>
<proteinExistence type="predicted"/>
<evidence type="ECO:0000313" key="3">
    <source>
        <dbReference type="Proteomes" id="UP000184047"/>
    </source>
</evidence>
<dbReference type="Pfam" id="PF24722">
    <property type="entry name" value="DUF7674"/>
    <property type="match status" value="1"/>
</dbReference>